<dbReference type="GO" id="GO:0008270">
    <property type="term" value="F:zinc ion binding"/>
    <property type="evidence" value="ECO:0007669"/>
    <property type="project" value="UniProtKB-UniRule"/>
</dbReference>
<comment type="catalytic activity">
    <reaction evidence="12 13">
        <text>tRNA(Cys) + L-cysteine + ATP = L-cysteinyl-tRNA(Cys) + AMP + diphosphate</text>
        <dbReference type="Rhea" id="RHEA:17773"/>
        <dbReference type="Rhea" id="RHEA-COMP:9661"/>
        <dbReference type="Rhea" id="RHEA-COMP:9679"/>
        <dbReference type="ChEBI" id="CHEBI:30616"/>
        <dbReference type="ChEBI" id="CHEBI:33019"/>
        <dbReference type="ChEBI" id="CHEBI:35235"/>
        <dbReference type="ChEBI" id="CHEBI:78442"/>
        <dbReference type="ChEBI" id="CHEBI:78517"/>
        <dbReference type="ChEBI" id="CHEBI:456215"/>
        <dbReference type="EC" id="6.1.1.16"/>
    </reaction>
</comment>
<dbReference type="Pfam" id="PF01406">
    <property type="entry name" value="tRNA-synt_1e"/>
    <property type="match status" value="1"/>
</dbReference>
<evidence type="ECO:0000256" key="4">
    <source>
        <dbReference type="ARBA" id="ARBA00022490"/>
    </source>
</evidence>
<evidence type="ECO:0000313" key="17">
    <source>
        <dbReference type="Proteomes" id="UP000234333"/>
    </source>
</evidence>
<dbReference type="PANTHER" id="PTHR10890">
    <property type="entry name" value="CYSTEINYL-TRNA SYNTHETASE"/>
    <property type="match status" value="1"/>
</dbReference>
<feature type="short sequence motif" description="'HIGH' region" evidence="13">
    <location>
        <begin position="72"/>
        <end position="82"/>
    </location>
</feature>
<evidence type="ECO:0000256" key="2">
    <source>
        <dbReference type="ARBA" id="ARBA00005594"/>
    </source>
</evidence>
<evidence type="ECO:0000256" key="1">
    <source>
        <dbReference type="ARBA" id="ARBA00004496"/>
    </source>
</evidence>
<keyword evidence="10 13" id="KW-0648">Protein biosynthesis</keyword>
<dbReference type="AlphaFoldDB" id="A0A2H1HUS3"/>
<dbReference type="EC" id="6.1.1.16" evidence="13"/>
<keyword evidence="8 13" id="KW-0862">Zinc</keyword>
<dbReference type="PANTHER" id="PTHR10890:SF30">
    <property type="entry name" value="CYSTEINE--TRNA LIGASE"/>
    <property type="match status" value="1"/>
</dbReference>
<dbReference type="EMBL" id="FXZC01000001">
    <property type="protein sequence ID" value="SMX66610.1"/>
    <property type="molecule type" value="Genomic_DNA"/>
</dbReference>
<dbReference type="GO" id="GO:0004817">
    <property type="term" value="F:cysteine-tRNA ligase activity"/>
    <property type="evidence" value="ECO:0007669"/>
    <property type="project" value="UniProtKB-UniRule"/>
</dbReference>
<feature type="binding site" evidence="13">
    <location>
        <position position="314"/>
    </location>
    <ligand>
        <name>ATP</name>
        <dbReference type="ChEBI" id="CHEBI:30616"/>
    </ligand>
</feature>
<comment type="cofactor">
    <cofactor evidence="13">
        <name>Zn(2+)</name>
        <dbReference type="ChEBI" id="CHEBI:29105"/>
    </cofactor>
    <text evidence="13">Binds 1 zinc ion per subunit.</text>
</comment>
<dbReference type="SUPFAM" id="SSF52374">
    <property type="entry name" value="Nucleotidylyl transferase"/>
    <property type="match status" value="1"/>
</dbReference>
<keyword evidence="5 13" id="KW-0436">Ligase</keyword>
<dbReference type="HAMAP" id="MF_00041">
    <property type="entry name" value="Cys_tRNA_synth"/>
    <property type="match status" value="1"/>
</dbReference>
<dbReference type="InterPro" id="IPR015803">
    <property type="entry name" value="Cys-tRNA-ligase"/>
</dbReference>
<dbReference type="Proteomes" id="UP000234333">
    <property type="component" value="Unassembled WGS sequence"/>
</dbReference>
<dbReference type="SMART" id="SM00840">
    <property type="entry name" value="DALR_2"/>
    <property type="match status" value="1"/>
</dbReference>
<name>A0A2H1HUS3_9MICO</name>
<evidence type="ECO:0000256" key="9">
    <source>
        <dbReference type="ARBA" id="ARBA00022840"/>
    </source>
</evidence>
<evidence type="ECO:0000256" key="13">
    <source>
        <dbReference type="HAMAP-Rule" id="MF_00041"/>
    </source>
</evidence>
<feature type="binding site" evidence="13">
    <location>
        <position position="255"/>
    </location>
    <ligand>
        <name>Zn(2+)</name>
        <dbReference type="ChEBI" id="CHEBI:29105"/>
    </ligand>
</feature>
<dbReference type="InterPro" id="IPR032678">
    <property type="entry name" value="tRNA-synt_1_cat_dom"/>
</dbReference>
<dbReference type="Gene3D" id="1.20.120.1910">
    <property type="entry name" value="Cysteine-tRNA ligase, C-terminal anti-codon recognition domain"/>
    <property type="match status" value="1"/>
</dbReference>
<evidence type="ECO:0000256" key="8">
    <source>
        <dbReference type="ARBA" id="ARBA00022833"/>
    </source>
</evidence>
<feature type="binding site" evidence="13">
    <location>
        <position position="280"/>
    </location>
    <ligand>
        <name>Zn(2+)</name>
        <dbReference type="ChEBI" id="CHEBI:29105"/>
    </ligand>
</feature>
<dbReference type="InterPro" id="IPR024909">
    <property type="entry name" value="Cys-tRNA/MSH_ligase"/>
</dbReference>
<evidence type="ECO:0000256" key="14">
    <source>
        <dbReference type="SAM" id="MobiDB-lite"/>
    </source>
</evidence>
<keyword evidence="7 13" id="KW-0547">Nucleotide-binding</keyword>
<evidence type="ECO:0000256" key="3">
    <source>
        <dbReference type="ARBA" id="ARBA00011245"/>
    </source>
</evidence>
<dbReference type="NCBIfam" id="TIGR00435">
    <property type="entry name" value="cysS"/>
    <property type="match status" value="1"/>
</dbReference>
<protein>
    <recommendedName>
        <fullName evidence="13">Cysteine--tRNA ligase</fullName>
        <ecNumber evidence="13">6.1.1.16</ecNumber>
    </recommendedName>
    <alternativeName>
        <fullName evidence="13">Cysteinyl-tRNA synthetase</fullName>
        <shortName evidence="13">CysRS</shortName>
    </alternativeName>
</protein>
<accession>A0A2H1HUS3</accession>
<feature type="short sequence motif" description="'KMSKS' region" evidence="13">
    <location>
        <begin position="311"/>
        <end position="315"/>
    </location>
</feature>
<dbReference type="GO" id="GO:0005829">
    <property type="term" value="C:cytosol"/>
    <property type="evidence" value="ECO:0007669"/>
    <property type="project" value="TreeGrafter"/>
</dbReference>
<evidence type="ECO:0000256" key="10">
    <source>
        <dbReference type="ARBA" id="ARBA00022917"/>
    </source>
</evidence>
<dbReference type="InterPro" id="IPR015273">
    <property type="entry name" value="Cys-tRNA-synt_Ia_DALR"/>
</dbReference>
<evidence type="ECO:0000259" key="15">
    <source>
        <dbReference type="SMART" id="SM00840"/>
    </source>
</evidence>
<evidence type="ECO:0000256" key="11">
    <source>
        <dbReference type="ARBA" id="ARBA00023146"/>
    </source>
</evidence>
<keyword evidence="4 13" id="KW-0963">Cytoplasm</keyword>
<dbReference type="SUPFAM" id="SSF47323">
    <property type="entry name" value="Anticodon-binding domain of a subclass of class I aminoacyl-tRNA synthetases"/>
    <property type="match status" value="1"/>
</dbReference>
<sequence>MSLGRGGDDPGDDGGRRRHHLGGIRRLTRITSAEMAGRLGRVTIALYNTATRRTSELRPVIDGHVGIYVCGATVQGEPHIGHLRSASVFDVLRRWLLYRGYSVTLIRNVTDIDDKILSKSVEEGRPWFAHAFLYERAFTAAYDALDIMPPSYEPRATGHITEMHELIARLIDAGHAYPALDDSGDVYFSTTSWPDYGELTNQRLEDMEPAEDSDMRGKKDPRDFALWKAHKPGEPETASWPSPWGRGRPGWHIECSAMSTKYLGPHFDIHGGGLDLRFPHHENELAQSRAAGDAFTNVWMHSGLLNVGGDKMSKSLGNSIFASDLFAQFSPIAVRYFLTSASYRSVLEYSPEAMERQTASLERLSNFLDRARQALGDEAPALPNVEAAYADRSVDVPEDFALALDDDLGVPRALSVVFARVTEGAKLLDSGADKPGLARIVAEVELMLDILGVNPSAEVWGGANANAPAAAALDSLVAELAQKRIEAKAEKDFATADAIRDELSAAGIAIEDTADGYRYHLKNS</sequence>
<dbReference type="Gene3D" id="3.40.50.620">
    <property type="entry name" value="HUPs"/>
    <property type="match status" value="1"/>
</dbReference>
<feature type="region of interest" description="Disordered" evidence="14">
    <location>
        <begin position="1"/>
        <end position="20"/>
    </location>
</feature>
<evidence type="ECO:0000256" key="7">
    <source>
        <dbReference type="ARBA" id="ARBA00022741"/>
    </source>
</evidence>
<dbReference type="PRINTS" id="PR00983">
    <property type="entry name" value="TRNASYNTHCYS"/>
</dbReference>
<dbReference type="CDD" id="cd00672">
    <property type="entry name" value="CysRS_core"/>
    <property type="match status" value="1"/>
</dbReference>
<dbReference type="FunFam" id="3.40.50.620:FF:000068">
    <property type="entry name" value="Cysteine--tRNA ligase"/>
    <property type="match status" value="1"/>
</dbReference>
<feature type="binding site" evidence="13">
    <location>
        <position position="70"/>
    </location>
    <ligand>
        <name>Zn(2+)</name>
        <dbReference type="ChEBI" id="CHEBI:29105"/>
    </ligand>
</feature>
<keyword evidence="6 13" id="KW-0479">Metal-binding</keyword>
<reference evidence="16 17" key="1">
    <citation type="submission" date="2017-03" db="EMBL/GenBank/DDBJ databases">
        <authorList>
            <person name="Afonso C.L."/>
            <person name="Miller P.J."/>
            <person name="Scott M.A."/>
            <person name="Spackman E."/>
            <person name="Goraichik I."/>
            <person name="Dimitrov K.M."/>
            <person name="Suarez D.L."/>
            <person name="Swayne D.E."/>
        </authorList>
    </citation>
    <scope>NUCLEOTIDE SEQUENCE [LARGE SCALE GENOMIC DNA]</scope>
    <source>
        <strain evidence="16 17">CIP 102111</strain>
    </source>
</reference>
<organism evidence="16 17">
    <name type="scientific">Brevibacterium casei CIP 102111</name>
    <dbReference type="NCBI Taxonomy" id="1255625"/>
    <lineage>
        <taxon>Bacteria</taxon>
        <taxon>Bacillati</taxon>
        <taxon>Actinomycetota</taxon>
        <taxon>Actinomycetes</taxon>
        <taxon>Micrococcales</taxon>
        <taxon>Brevibacteriaceae</taxon>
        <taxon>Brevibacterium</taxon>
    </lineage>
</organism>
<feature type="binding site" evidence="13">
    <location>
        <position position="284"/>
    </location>
    <ligand>
        <name>Zn(2+)</name>
        <dbReference type="ChEBI" id="CHEBI:29105"/>
    </ligand>
</feature>
<evidence type="ECO:0000256" key="5">
    <source>
        <dbReference type="ARBA" id="ARBA00022598"/>
    </source>
</evidence>
<proteinExistence type="inferred from homology"/>
<dbReference type="InterPro" id="IPR014729">
    <property type="entry name" value="Rossmann-like_a/b/a_fold"/>
</dbReference>
<dbReference type="GO" id="GO:0005524">
    <property type="term" value="F:ATP binding"/>
    <property type="evidence" value="ECO:0007669"/>
    <property type="project" value="UniProtKB-UniRule"/>
</dbReference>
<keyword evidence="11 13" id="KW-0030">Aminoacyl-tRNA synthetase</keyword>
<evidence type="ECO:0000313" key="16">
    <source>
        <dbReference type="EMBL" id="SMX66610.1"/>
    </source>
</evidence>
<dbReference type="GO" id="GO:0006423">
    <property type="term" value="P:cysteinyl-tRNA aminoacylation"/>
    <property type="evidence" value="ECO:0007669"/>
    <property type="project" value="UniProtKB-UniRule"/>
</dbReference>
<feature type="domain" description="Cysteinyl-tRNA synthetase class Ia DALR" evidence="15">
    <location>
        <begin position="399"/>
        <end position="459"/>
    </location>
</feature>
<evidence type="ECO:0000256" key="12">
    <source>
        <dbReference type="ARBA" id="ARBA00047398"/>
    </source>
</evidence>
<comment type="subunit">
    <text evidence="3 13">Monomer.</text>
</comment>
<keyword evidence="9 13" id="KW-0067">ATP-binding</keyword>
<comment type="similarity">
    <text evidence="2 13">Belongs to the class-I aminoacyl-tRNA synthetase family.</text>
</comment>
<comment type="subcellular location">
    <subcellularLocation>
        <location evidence="1 13">Cytoplasm</location>
    </subcellularLocation>
</comment>
<gene>
    <name evidence="13" type="primary">cysS</name>
    <name evidence="16" type="ORF">BC102111_00598</name>
</gene>
<evidence type="ECO:0000256" key="6">
    <source>
        <dbReference type="ARBA" id="ARBA00022723"/>
    </source>
</evidence>
<dbReference type="InterPro" id="IPR009080">
    <property type="entry name" value="tRNAsynth_Ia_anticodon-bd"/>
</dbReference>